<feature type="region of interest" description="Disordered" evidence="2">
    <location>
        <begin position="456"/>
        <end position="729"/>
    </location>
</feature>
<evidence type="ECO:0000259" key="3">
    <source>
        <dbReference type="SMART" id="SM00787"/>
    </source>
</evidence>
<feature type="compositionally biased region" description="Low complexity" evidence="2">
    <location>
        <begin position="285"/>
        <end position="298"/>
    </location>
</feature>
<feature type="compositionally biased region" description="Acidic residues" evidence="2">
    <location>
        <begin position="398"/>
        <end position="411"/>
    </location>
</feature>
<feature type="compositionally biased region" description="Basic and acidic residues" evidence="2">
    <location>
        <begin position="274"/>
        <end position="284"/>
    </location>
</feature>
<feature type="compositionally biased region" description="Polar residues" evidence="2">
    <location>
        <begin position="243"/>
        <end position="257"/>
    </location>
</feature>
<feature type="compositionally biased region" description="Basic and acidic residues" evidence="2">
    <location>
        <begin position="598"/>
        <end position="613"/>
    </location>
</feature>
<dbReference type="PANTHER" id="PTHR28260">
    <property type="entry name" value="SPINDLE POLE BODY COMPONENT SPC105"/>
    <property type="match status" value="1"/>
</dbReference>
<feature type="compositionally biased region" description="Polar residues" evidence="2">
    <location>
        <begin position="60"/>
        <end position="80"/>
    </location>
</feature>
<protein>
    <recommendedName>
        <fullName evidence="3">Spc7 kinetochore protein domain-containing protein</fullName>
    </recommendedName>
</protein>
<feature type="compositionally biased region" description="Basic and acidic residues" evidence="2">
    <location>
        <begin position="97"/>
        <end position="128"/>
    </location>
</feature>
<reference evidence="4 5" key="1">
    <citation type="submission" date="2022-09" db="EMBL/GenBank/DDBJ databases">
        <authorList>
            <person name="Palmer J.M."/>
        </authorList>
    </citation>
    <scope>NUCLEOTIDE SEQUENCE [LARGE SCALE GENOMIC DNA]</scope>
    <source>
        <strain evidence="4 5">DSM 7382</strain>
    </source>
</reference>
<dbReference type="Pfam" id="PF08317">
    <property type="entry name" value="Spc7"/>
    <property type="match status" value="1"/>
</dbReference>
<feature type="compositionally biased region" description="Acidic residues" evidence="2">
    <location>
        <begin position="341"/>
        <end position="355"/>
    </location>
</feature>
<keyword evidence="1" id="KW-0175">Coiled coil</keyword>
<dbReference type="SMART" id="SM00787">
    <property type="entry name" value="Spc7"/>
    <property type="match status" value="1"/>
</dbReference>
<feature type="compositionally biased region" description="Low complexity" evidence="2">
    <location>
        <begin position="474"/>
        <end position="501"/>
    </location>
</feature>
<proteinExistence type="predicted"/>
<accession>A0AAW0GQT5</accession>
<feature type="region of interest" description="Disordered" evidence="2">
    <location>
        <begin position="863"/>
        <end position="892"/>
    </location>
</feature>
<dbReference type="GO" id="GO:1990758">
    <property type="term" value="P:mitotic sister chromatid biorientation"/>
    <property type="evidence" value="ECO:0007669"/>
    <property type="project" value="TreeGrafter"/>
</dbReference>
<feature type="compositionally biased region" description="Acidic residues" evidence="2">
    <location>
        <begin position="363"/>
        <end position="372"/>
    </location>
</feature>
<name>A0AAW0GQT5_9APHY</name>
<dbReference type="GO" id="GO:0000776">
    <property type="term" value="C:kinetochore"/>
    <property type="evidence" value="ECO:0007669"/>
    <property type="project" value="TreeGrafter"/>
</dbReference>
<sequence>MTTLPKISPNRRRSIAVLNQGSTAHSAPQRRRRAYSIAPGENISPATRARRLRVPRKSILKQSVAPSETPDDTLSTAGETTESRRVSFAAHAHVLVFEKEKKLSAGKDNTRRRSRGGETEDQQARFADDNGGDQGNDENIDPQTGTQRRKSMRRRSSTAFSEFGERSMDMDDEDEEGPPATNFLDEYLGEEQDWGDEEEDFEDDEDDDEMGMDITEAIDPRIIRKRSLSLGGAQQIGRRRSSALPTMTSSLRNSENQPPVIEESDGEHGEDDDTGRYNHNRDDYTTSSSGNTTSFLSSEGSSTENTGRMEFTIPINKPLRPASQDDLWLQLRAVTHAGATDDPDQSQEMEEEPYEEGAVIPLEEFEQEETGEPMELTTALDRLTKARESMGLNSFAAAEDEQDYDDMEEDSYTSSNGSFGMDRDGNETINVTALMRHSLGGQSSLMDETDVFRGITRAAERNDESIRIAVNGHQVEPQPEPQSQSQPDQQQANTQTTNPPSVFRLPRVFSAPSSQEPSPSSAPSNPPQPQASTSSIPSRPFTFSQPVPQSPARPSSVTRPTQSSLAKQATPSQIPKPVFRGSAAFAPPTTPKSPKKRAAVEGETAHEPEDRPSPAKKQAVQRLQPNQNRVSFHQPDPNTSPESPEPPALTHANGLRRASILRRPSGYFAQRKSLAPGKTVTGLNVQNKSGRASLGAAPSQDSAPVSLYPDVSRIMEEDPPTPQRTASPRVASPAIAPATNGVTHSDQETAAMTSPTVATVAKTSPTSTQALARSVFEAPRTTSVFRTSLYPQIPDDLRTQDMDLTTRTDLVEPDEDSTEPINPEQWRNDVQSDVDDDGPPISIEQFFDMTKIRFMDEIAAPRRSSIHPNRLGQQRSRRRSLNSSTNGADEAEDVPLAEFVTTLSVELPQLELYSTIAGELRTWIEESKKMCKEADEEAIKMTPGLFREFADVDEGEREFLIHQLKLIKAYCHGMARSQWYDWRKTWTEQLQAAADEAFSSLESDALFLENIRKETSAMLPALRDEYAQVMAELEKEQTDIAEIEEQDQDTLNELKATIADQDLVIEGYSTDISEAKAKLERLEEKLAEIEAQKQDALDAISQAQQIVHIQKESTSTEVFRLKDELEALEILHQWRMTKISPSLVEFIYAGRFAVSIPCIKFMPLPSRITIQRTKASKFERDSFPQYTEMMTKGALKLISKMSSPTLRQTVQQLSDFWSSGAQLRRQLDLLNIQYPLSLELVPSSGNVDPSVVATATIMLESVKAKAFISFPLDLDICSKWPKSTSLLKTDVKIAYGKADPETVRESVQTRLEKATPSDNYCCLLDACLAAKAQYD</sequence>
<dbReference type="Pfam" id="PF18210">
    <property type="entry name" value="Knl1_RWD_C"/>
    <property type="match status" value="1"/>
</dbReference>
<feature type="region of interest" description="Disordered" evidence="2">
    <location>
        <begin position="1"/>
        <end position="84"/>
    </location>
</feature>
<feature type="region of interest" description="Disordered" evidence="2">
    <location>
        <begin position="224"/>
        <end position="321"/>
    </location>
</feature>
<evidence type="ECO:0000313" key="4">
    <source>
        <dbReference type="EMBL" id="KAK7694277.1"/>
    </source>
</evidence>
<comment type="caution">
    <text evidence="4">The sequence shown here is derived from an EMBL/GenBank/DDBJ whole genome shotgun (WGS) entry which is preliminary data.</text>
</comment>
<dbReference type="PANTHER" id="PTHR28260:SF1">
    <property type="entry name" value="SPINDLE POLE BODY COMPONENT SPC105"/>
    <property type="match status" value="1"/>
</dbReference>
<dbReference type="GO" id="GO:0034501">
    <property type="term" value="P:protein localization to kinetochore"/>
    <property type="evidence" value="ECO:0007669"/>
    <property type="project" value="TreeGrafter"/>
</dbReference>
<keyword evidence="5" id="KW-1185">Reference proteome</keyword>
<feature type="region of interest" description="Disordered" evidence="2">
    <location>
        <begin position="393"/>
        <end position="425"/>
    </location>
</feature>
<dbReference type="Proteomes" id="UP001385951">
    <property type="component" value="Unassembled WGS sequence"/>
</dbReference>
<feature type="compositionally biased region" description="Polar residues" evidence="2">
    <location>
        <begin position="621"/>
        <end position="642"/>
    </location>
</feature>
<organism evidence="4 5">
    <name type="scientific">Cerrena zonata</name>
    <dbReference type="NCBI Taxonomy" id="2478898"/>
    <lineage>
        <taxon>Eukaryota</taxon>
        <taxon>Fungi</taxon>
        <taxon>Dikarya</taxon>
        <taxon>Basidiomycota</taxon>
        <taxon>Agaricomycotina</taxon>
        <taxon>Agaricomycetes</taxon>
        <taxon>Polyporales</taxon>
        <taxon>Cerrenaceae</taxon>
        <taxon>Cerrena</taxon>
    </lineage>
</organism>
<feature type="region of interest" description="Disordered" evidence="2">
    <location>
        <begin position="811"/>
        <end position="839"/>
    </location>
</feature>
<feature type="compositionally biased region" description="Polar residues" evidence="2">
    <location>
        <begin position="541"/>
        <end position="573"/>
    </location>
</feature>
<feature type="compositionally biased region" description="Acidic residues" evidence="2">
    <location>
        <begin position="187"/>
        <end position="209"/>
    </location>
</feature>
<feature type="compositionally biased region" description="Low complexity" evidence="2">
    <location>
        <begin position="510"/>
        <end position="523"/>
    </location>
</feature>
<feature type="coiled-coil region" evidence="1">
    <location>
        <begin position="1019"/>
        <end position="1106"/>
    </location>
</feature>
<feature type="compositionally biased region" description="Acidic residues" evidence="2">
    <location>
        <begin position="262"/>
        <end position="273"/>
    </location>
</feature>
<feature type="region of interest" description="Disordered" evidence="2">
    <location>
        <begin position="97"/>
        <end position="209"/>
    </location>
</feature>
<evidence type="ECO:0000313" key="5">
    <source>
        <dbReference type="Proteomes" id="UP001385951"/>
    </source>
</evidence>
<gene>
    <name evidence="4" type="ORF">QCA50_001458</name>
</gene>
<feature type="compositionally biased region" description="Polar residues" evidence="2">
    <location>
        <begin position="17"/>
        <end position="26"/>
    </location>
</feature>
<dbReference type="InterPro" id="IPR033338">
    <property type="entry name" value="Spc105/Spc7"/>
</dbReference>
<feature type="domain" description="Spc7 kinetochore protein" evidence="3">
    <location>
        <begin position="826"/>
        <end position="1157"/>
    </location>
</feature>
<feature type="region of interest" description="Disordered" evidence="2">
    <location>
        <begin position="333"/>
        <end position="374"/>
    </location>
</feature>
<feature type="compositionally biased region" description="Basic residues" evidence="2">
    <location>
        <begin position="147"/>
        <end position="156"/>
    </location>
</feature>
<dbReference type="InterPro" id="IPR040850">
    <property type="entry name" value="Knl1_RWD_C"/>
</dbReference>
<feature type="compositionally biased region" description="Basic residues" evidence="2">
    <location>
        <begin position="48"/>
        <end position="59"/>
    </location>
</feature>
<dbReference type="InterPro" id="IPR013253">
    <property type="entry name" value="Spc7_domain"/>
</dbReference>
<evidence type="ECO:0000256" key="2">
    <source>
        <dbReference type="SAM" id="MobiDB-lite"/>
    </source>
</evidence>
<dbReference type="GO" id="GO:0007094">
    <property type="term" value="P:mitotic spindle assembly checkpoint signaling"/>
    <property type="evidence" value="ECO:0007669"/>
    <property type="project" value="TreeGrafter"/>
</dbReference>
<feature type="compositionally biased region" description="Polar residues" evidence="2">
    <location>
        <begin position="681"/>
        <end position="690"/>
    </location>
</feature>
<evidence type="ECO:0000256" key="1">
    <source>
        <dbReference type="SAM" id="Coils"/>
    </source>
</evidence>
<dbReference type="EMBL" id="JASBNA010000002">
    <property type="protein sequence ID" value="KAK7694277.1"/>
    <property type="molecule type" value="Genomic_DNA"/>
</dbReference>